<evidence type="ECO:0000313" key="2">
    <source>
        <dbReference type="EMBL" id="MDE5414217.1"/>
    </source>
</evidence>
<gene>
    <name evidence="2" type="ORF">N7Z68_12620</name>
</gene>
<evidence type="ECO:0000256" key="1">
    <source>
        <dbReference type="SAM" id="Phobius"/>
    </source>
</evidence>
<organism evidence="2 3">
    <name type="scientific">Alkalihalobacterium chitinilyticum</name>
    <dbReference type="NCBI Taxonomy" id="2980103"/>
    <lineage>
        <taxon>Bacteria</taxon>
        <taxon>Bacillati</taxon>
        <taxon>Bacillota</taxon>
        <taxon>Bacilli</taxon>
        <taxon>Bacillales</taxon>
        <taxon>Bacillaceae</taxon>
        <taxon>Alkalihalobacterium</taxon>
    </lineage>
</organism>
<protein>
    <submittedName>
        <fullName evidence="2">Uncharacterized protein</fullName>
    </submittedName>
</protein>
<keyword evidence="1" id="KW-0812">Transmembrane</keyword>
<keyword evidence="3" id="KW-1185">Reference proteome</keyword>
<comment type="caution">
    <text evidence="2">The sequence shown here is derived from an EMBL/GenBank/DDBJ whole genome shotgun (WGS) entry which is preliminary data.</text>
</comment>
<dbReference type="RefSeq" id="WP_275118831.1">
    <property type="nucleotide sequence ID" value="NZ_JAOTPO010000008.1"/>
</dbReference>
<proteinExistence type="predicted"/>
<keyword evidence="1" id="KW-0472">Membrane</keyword>
<accession>A0ABT5VFI9</accession>
<dbReference type="EMBL" id="JAOTPO010000008">
    <property type="protein sequence ID" value="MDE5414217.1"/>
    <property type="molecule type" value="Genomic_DNA"/>
</dbReference>
<evidence type="ECO:0000313" key="3">
    <source>
        <dbReference type="Proteomes" id="UP001148125"/>
    </source>
</evidence>
<reference evidence="2" key="1">
    <citation type="submission" date="2024-05" db="EMBL/GenBank/DDBJ databases">
        <title>Alkalihalobacillus sp. strain MEB203 novel alkaliphilic bacterium from Lonar Lake, India.</title>
        <authorList>
            <person name="Joshi A."/>
            <person name="Thite S."/>
            <person name="Mengade P."/>
        </authorList>
    </citation>
    <scope>NUCLEOTIDE SEQUENCE</scope>
    <source>
        <strain evidence="2">MEB 203</strain>
    </source>
</reference>
<dbReference type="Proteomes" id="UP001148125">
    <property type="component" value="Unassembled WGS sequence"/>
</dbReference>
<name>A0ABT5VFI9_9BACI</name>
<sequence length="93" mass="10386">MQVKEYGLSIVLNAFLAYLWLIFINHSVNLVNSMNNSSIMGAFMIGIGTALFFEIVQRVTPFNKYKLSHPINITGVASFVLVVVVNYLGFNLV</sequence>
<keyword evidence="1" id="KW-1133">Transmembrane helix</keyword>
<feature type="transmembrane region" description="Helical" evidence="1">
    <location>
        <begin position="7"/>
        <end position="26"/>
    </location>
</feature>
<feature type="transmembrane region" description="Helical" evidence="1">
    <location>
        <begin position="38"/>
        <end position="59"/>
    </location>
</feature>
<feature type="transmembrane region" description="Helical" evidence="1">
    <location>
        <begin position="71"/>
        <end position="90"/>
    </location>
</feature>